<accession>A0A1Y4F7A9</accession>
<evidence type="ECO:0000313" key="1">
    <source>
        <dbReference type="EMBL" id="MDB7905271.1"/>
    </source>
</evidence>
<dbReference type="Proteomes" id="UP000434475">
    <property type="component" value="Unassembled WGS sequence"/>
</dbReference>
<dbReference type="Proteomes" id="UP001211006">
    <property type="component" value="Unassembled WGS sequence"/>
</dbReference>
<proteinExistence type="predicted"/>
<dbReference type="EMBL" id="JAQLWO010000003">
    <property type="protein sequence ID" value="MDB7905271.1"/>
    <property type="molecule type" value="Genomic_DNA"/>
</dbReference>
<reference evidence="1" key="2">
    <citation type="submission" date="2023-01" db="EMBL/GenBank/DDBJ databases">
        <title>Human gut microbiome strain richness.</title>
        <authorList>
            <person name="Chen-Liaw A."/>
        </authorList>
    </citation>
    <scope>NUCLEOTIDE SEQUENCE</scope>
    <source>
        <strain evidence="1">2225st1_A6_2225SCRN_200828</strain>
    </source>
</reference>
<evidence type="ECO:0000313" key="2">
    <source>
        <dbReference type="EMBL" id="MSB20761.1"/>
    </source>
</evidence>
<reference evidence="2 3" key="1">
    <citation type="journal article" date="2019" name="Nat. Med.">
        <title>A library of human gut bacterial isolates paired with longitudinal multiomics data enables mechanistic microbiome research.</title>
        <authorList>
            <person name="Poyet M."/>
            <person name="Groussin M."/>
            <person name="Gibbons S.M."/>
            <person name="Avila-Pacheco J."/>
            <person name="Jiang X."/>
            <person name="Kearney S.M."/>
            <person name="Perrotta A.R."/>
            <person name="Berdy B."/>
            <person name="Zhao S."/>
            <person name="Lieberman T.D."/>
            <person name="Swanson P.K."/>
            <person name="Smith M."/>
            <person name="Roesemann S."/>
            <person name="Alexander J.E."/>
            <person name="Rich S.A."/>
            <person name="Livny J."/>
            <person name="Vlamakis H."/>
            <person name="Clish C."/>
            <person name="Bullock K."/>
            <person name="Deik A."/>
            <person name="Scott J."/>
            <person name="Pierce K.A."/>
            <person name="Xavier R.J."/>
            <person name="Alm E.J."/>
        </authorList>
    </citation>
    <scope>NUCLEOTIDE SEQUENCE [LARGE SCALE GENOMIC DNA]</scope>
    <source>
        <strain evidence="2 3">BIOML-A2</strain>
    </source>
</reference>
<dbReference type="RefSeq" id="WP_087361179.1">
    <property type="nucleotide sequence ID" value="NZ_CACRUB010000065.1"/>
</dbReference>
<name>A0A1Y4F7A9_FLAPL</name>
<gene>
    <name evidence="2" type="ORF">GKE97_14720</name>
    <name evidence="1" type="ORF">PND83_04705</name>
</gene>
<protein>
    <submittedName>
        <fullName evidence="2">Uncharacterized protein</fullName>
    </submittedName>
</protein>
<dbReference type="AlphaFoldDB" id="A0A1Y4F7A9"/>
<comment type="caution">
    <text evidence="2">The sequence shown here is derived from an EMBL/GenBank/DDBJ whole genome shotgun (WGS) entry which is preliminary data.</text>
</comment>
<sequence length="70" mass="8414">MSIELSHDELLVLYDLLHRLEDVEEIFEDPSEQEVLWHIQTQLEKELVEPFQADYQAIIEEARRAVTEQY</sequence>
<dbReference type="EMBL" id="WKPR01000015">
    <property type="protein sequence ID" value="MSB20761.1"/>
    <property type="molecule type" value="Genomic_DNA"/>
</dbReference>
<evidence type="ECO:0000313" key="3">
    <source>
        <dbReference type="Proteomes" id="UP000434475"/>
    </source>
</evidence>
<organism evidence="2 3">
    <name type="scientific">Flavonifractor plautii</name>
    <name type="common">Fusobacterium plautii</name>
    <dbReference type="NCBI Taxonomy" id="292800"/>
    <lineage>
        <taxon>Bacteria</taxon>
        <taxon>Bacillati</taxon>
        <taxon>Bacillota</taxon>
        <taxon>Clostridia</taxon>
        <taxon>Eubacteriales</taxon>
        <taxon>Oscillospiraceae</taxon>
        <taxon>Flavonifractor</taxon>
    </lineage>
</organism>